<dbReference type="Pfam" id="PF13239">
    <property type="entry name" value="2TM"/>
    <property type="match status" value="1"/>
</dbReference>
<protein>
    <submittedName>
        <fullName evidence="3">2TM domain-containing protein</fullName>
    </submittedName>
</protein>
<evidence type="ECO:0000256" key="1">
    <source>
        <dbReference type="SAM" id="Phobius"/>
    </source>
</evidence>
<gene>
    <name evidence="3" type="ORF">FUA22_04570</name>
</gene>
<dbReference type="AlphaFoldDB" id="A0A5C7GM73"/>
<keyword evidence="4" id="KW-1185">Reference proteome</keyword>
<organism evidence="3 4">
    <name type="scientific">Seonamhaeicola maritimus</name>
    <dbReference type="NCBI Taxonomy" id="2591822"/>
    <lineage>
        <taxon>Bacteria</taxon>
        <taxon>Pseudomonadati</taxon>
        <taxon>Bacteroidota</taxon>
        <taxon>Flavobacteriia</taxon>
        <taxon>Flavobacteriales</taxon>
        <taxon>Flavobacteriaceae</taxon>
    </lineage>
</organism>
<keyword evidence="1" id="KW-0812">Transmembrane</keyword>
<feature type="transmembrane region" description="Helical" evidence="1">
    <location>
        <begin position="21"/>
        <end position="42"/>
    </location>
</feature>
<accession>A0A5C7GM73</accession>
<proteinExistence type="predicted"/>
<evidence type="ECO:0000259" key="2">
    <source>
        <dbReference type="Pfam" id="PF13239"/>
    </source>
</evidence>
<dbReference type="Proteomes" id="UP000321080">
    <property type="component" value="Unassembled WGS sequence"/>
</dbReference>
<dbReference type="EMBL" id="VRKQ01000008">
    <property type="protein sequence ID" value="TXG39157.1"/>
    <property type="molecule type" value="Genomic_DNA"/>
</dbReference>
<sequence length="106" mass="12939">MEQDKNKGYFKAKEKVRHIKMFYYHLVLFIVVLILLSINFLYLDENNPYSEFFILFNSIIIVVWTVVIILHGRWALKGKSIFKKGWEDQKMKEYLEKEEEETTLWE</sequence>
<evidence type="ECO:0000313" key="3">
    <source>
        <dbReference type="EMBL" id="TXG39157.1"/>
    </source>
</evidence>
<comment type="caution">
    <text evidence="3">The sequence shown here is derived from an EMBL/GenBank/DDBJ whole genome shotgun (WGS) entry which is preliminary data.</text>
</comment>
<dbReference type="InterPro" id="IPR025698">
    <property type="entry name" value="2TM_dom"/>
</dbReference>
<keyword evidence="1" id="KW-1133">Transmembrane helix</keyword>
<feature type="transmembrane region" description="Helical" evidence="1">
    <location>
        <begin position="54"/>
        <end position="76"/>
    </location>
</feature>
<dbReference type="RefSeq" id="WP_147766636.1">
    <property type="nucleotide sequence ID" value="NZ_VRKQ01000008.1"/>
</dbReference>
<feature type="domain" description="2TM" evidence="2">
    <location>
        <begin position="11"/>
        <end position="96"/>
    </location>
</feature>
<keyword evidence="1" id="KW-0472">Membrane</keyword>
<reference evidence="3 4" key="1">
    <citation type="submission" date="2019-08" db="EMBL/GenBank/DDBJ databases">
        <title>Seonamhaeicola sediminis sp. nov., isolated from marine sediment.</title>
        <authorList>
            <person name="Cao W.R."/>
        </authorList>
    </citation>
    <scope>NUCLEOTIDE SEQUENCE [LARGE SCALE GENOMIC DNA]</scope>
    <source>
        <strain evidence="3 4">1505</strain>
    </source>
</reference>
<name>A0A5C7GM73_9FLAO</name>
<evidence type="ECO:0000313" key="4">
    <source>
        <dbReference type="Proteomes" id="UP000321080"/>
    </source>
</evidence>